<comment type="caution">
    <text evidence="1">The sequence shown here is derived from an EMBL/GenBank/DDBJ whole genome shotgun (WGS) entry which is preliminary data.</text>
</comment>
<gene>
    <name evidence="1" type="ORF">RFH988_LOCUS39492</name>
</gene>
<proteinExistence type="predicted"/>
<sequence length="32" mass="3765">MKSSEILNIHAILPRSPRYQLEAIICELNQHF</sequence>
<organism evidence="1 2">
    <name type="scientific">Rotaria sordida</name>
    <dbReference type="NCBI Taxonomy" id="392033"/>
    <lineage>
        <taxon>Eukaryota</taxon>
        <taxon>Metazoa</taxon>
        <taxon>Spiralia</taxon>
        <taxon>Gnathifera</taxon>
        <taxon>Rotifera</taxon>
        <taxon>Eurotatoria</taxon>
        <taxon>Bdelloidea</taxon>
        <taxon>Philodinida</taxon>
        <taxon>Philodinidae</taxon>
        <taxon>Rotaria</taxon>
    </lineage>
</organism>
<dbReference type="Proteomes" id="UP000663882">
    <property type="component" value="Unassembled WGS sequence"/>
</dbReference>
<dbReference type="AlphaFoldDB" id="A0A815VJR1"/>
<protein>
    <submittedName>
        <fullName evidence="1">Uncharacterized protein</fullName>
    </submittedName>
</protein>
<evidence type="ECO:0000313" key="1">
    <source>
        <dbReference type="EMBL" id="CAF1531388.1"/>
    </source>
</evidence>
<reference evidence="1" key="1">
    <citation type="submission" date="2021-02" db="EMBL/GenBank/DDBJ databases">
        <authorList>
            <person name="Nowell W R."/>
        </authorList>
    </citation>
    <scope>NUCLEOTIDE SEQUENCE</scope>
</reference>
<dbReference type="EMBL" id="CAJNOO010019966">
    <property type="protein sequence ID" value="CAF1531388.1"/>
    <property type="molecule type" value="Genomic_DNA"/>
</dbReference>
<name>A0A815VJR1_9BILA</name>
<evidence type="ECO:0000313" key="2">
    <source>
        <dbReference type="Proteomes" id="UP000663882"/>
    </source>
</evidence>
<accession>A0A815VJR1</accession>
<feature type="non-terminal residue" evidence="1">
    <location>
        <position position="32"/>
    </location>
</feature>